<name>A0AAE4Q6K1_9GAMM</name>
<gene>
    <name evidence="1" type="ORF">QM089_23945</name>
</gene>
<dbReference type="RefSeq" id="WP_279751716.1">
    <property type="nucleotide sequence ID" value="NZ_JAOCID010000032.1"/>
</dbReference>
<proteinExistence type="predicted"/>
<dbReference type="EMBL" id="JASGOQ010000003">
    <property type="protein sequence ID" value="MDV5393242.1"/>
    <property type="molecule type" value="Genomic_DNA"/>
</dbReference>
<evidence type="ECO:0000313" key="1">
    <source>
        <dbReference type="EMBL" id="MDV5393242.1"/>
    </source>
</evidence>
<reference evidence="1" key="1">
    <citation type="submission" date="2023-05" db="EMBL/GenBank/DDBJ databases">
        <title>Colonisation of extended spectrum b-lactamase- and carbapenemase-producing bacteria on hospital surfaces from low- and middle-income countries.</title>
        <authorList>
            <person name="Nieto-Rosado M."/>
            <person name="Sands K."/>
            <person name="Iregbu K."/>
            <person name="Zahra R."/>
            <person name="Mazarati J.B."/>
            <person name="Mehtar S."/>
            <person name="Barnards-Group B."/>
            <person name="Walsh T.R."/>
        </authorList>
    </citation>
    <scope>NUCLEOTIDE SEQUENCE</scope>
    <source>
        <strain evidence="1">PP-E493</strain>
    </source>
</reference>
<accession>A0AAE4Q6K1</accession>
<protein>
    <submittedName>
        <fullName evidence="1">Uncharacterized protein</fullName>
    </submittedName>
</protein>
<comment type="caution">
    <text evidence="1">The sequence shown here is derived from an EMBL/GenBank/DDBJ whole genome shotgun (WGS) entry which is preliminary data.</text>
</comment>
<sequence>MQLSTEQFMKGQNYPCALLVAALHKAAPEISELLGDGFNLSCIPMDPFALRGSVIELQCQALWLYLQQHPKADELIAIVAQYLKKPTKGRRPVYATENNSMQIINFLKQKKDRYLTGSKSVLIDVETAPKFMAMLDDIRQNDTDKEAAISLNYLCPTLVDQTAWEGVKRHLRTLKHKSEHGVRAIYVTDEVFQQLSKVREVVGTDSMAATVGELCKRFNQ</sequence>
<dbReference type="Proteomes" id="UP001187859">
    <property type="component" value="Unassembled WGS sequence"/>
</dbReference>
<evidence type="ECO:0000313" key="2">
    <source>
        <dbReference type="Proteomes" id="UP001187859"/>
    </source>
</evidence>
<organism evidence="1 2">
    <name type="scientific">Shewanella xiamenensis</name>
    <dbReference type="NCBI Taxonomy" id="332186"/>
    <lineage>
        <taxon>Bacteria</taxon>
        <taxon>Pseudomonadati</taxon>
        <taxon>Pseudomonadota</taxon>
        <taxon>Gammaproteobacteria</taxon>
        <taxon>Alteromonadales</taxon>
        <taxon>Shewanellaceae</taxon>
        <taxon>Shewanella</taxon>
    </lineage>
</organism>
<dbReference type="AlphaFoldDB" id="A0AAE4Q6K1"/>